<comment type="caution">
    <text evidence="1">The sequence shown here is derived from an EMBL/GenBank/DDBJ whole genome shotgun (WGS) entry which is preliminary data.</text>
</comment>
<proteinExistence type="predicted"/>
<name>A0ABV0NFD4_9TELE</name>
<dbReference type="Proteomes" id="UP001476798">
    <property type="component" value="Unassembled WGS sequence"/>
</dbReference>
<protein>
    <submittedName>
        <fullName evidence="1">Uncharacterized protein</fullName>
    </submittedName>
</protein>
<organism evidence="1 2">
    <name type="scientific">Goodea atripinnis</name>
    <dbReference type="NCBI Taxonomy" id="208336"/>
    <lineage>
        <taxon>Eukaryota</taxon>
        <taxon>Metazoa</taxon>
        <taxon>Chordata</taxon>
        <taxon>Craniata</taxon>
        <taxon>Vertebrata</taxon>
        <taxon>Euteleostomi</taxon>
        <taxon>Actinopterygii</taxon>
        <taxon>Neopterygii</taxon>
        <taxon>Teleostei</taxon>
        <taxon>Neoteleostei</taxon>
        <taxon>Acanthomorphata</taxon>
        <taxon>Ovalentaria</taxon>
        <taxon>Atherinomorphae</taxon>
        <taxon>Cyprinodontiformes</taxon>
        <taxon>Goodeidae</taxon>
        <taxon>Goodea</taxon>
    </lineage>
</organism>
<keyword evidence="2" id="KW-1185">Reference proteome</keyword>
<accession>A0ABV0NFD4</accession>
<sequence length="56" mass="6363">LLRLLCACTASRTEHCIDTKMAKTCLTCLLTLLSTQCEYKKPPDQLLFRPVSLFET</sequence>
<evidence type="ECO:0000313" key="1">
    <source>
        <dbReference type="EMBL" id="MEQ2169589.1"/>
    </source>
</evidence>
<gene>
    <name evidence="1" type="ORF">GOODEAATRI_026709</name>
</gene>
<evidence type="ECO:0000313" key="2">
    <source>
        <dbReference type="Proteomes" id="UP001476798"/>
    </source>
</evidence>
<reference evidence="1 2" key="1">
    <citation type="submission" date="2021-06" db="EMBL/GenBank/DDBJ databases">
        <authorList>
            <person name="Palmer J.M."/>
        </authorList>
    </citation>
    <scope>NUCLEOTIDE SEQUENCE [LARGE SCALE GENOMIC DNA]</scope>
    <source>
        <strain evidence="1 2">GA_2019</strain>
        <tissue evidence="1">Muscle</tissue>
    </source>
</reference>
<dbReference type="EMBL" id="JAHRIO010033340">
    <property type="protein sequence ID" value="MEQ2169589.1"/>
    <property type="molecule type" value="Genomic_DNA"/>
</dbReference>
<feature type="non-terminal residue" evidence="1">
    <location>
        <position position="1"/>
    </location>
</feature>